<dbReference type="PRINTS" id="PR00039">
    <property type="entry name" value="HTHLYSR"/>
</dbReference>
<dbReference type="InterPro" id="IPR036388">
    <property type="entry name" value="WH-like_DNA-bd_sf"/>
</dbReference>
<keyword evidence="3" id="KW-0238">DNA-binding</keyword>
<dbReference type="InterPro" id="IPR005119">
    <property type="entry name" value="LysR_subst-bd"/>
</dbReference>
<dbReference type="InterPro" id="IPR000847">
    <property type="entry name" value="LysR_HTH_N"/>
</dbReference>
<dbReference type="RefSeq" id="WP_377856969.1">
    <property type="nucleotide sequence ID" value="NZ_JBHLZU010000020.1"/>
</dbReference>
<evidence type="ECO:0000313" key="6">
    <source>
        <dbReference type="EMBL" id="MFB9907223.1"/>
    </source>
</evidence>
<evidence type="ECO:0000256" key="3">
    <source>
        <dbReference type="ARBA" id="ARBA00023125"/>
    </source>
</evidence>
<evidence type="ECO:0000256" key="4">
    <source>
        <dbReference type="ARBA" id="ARBA00023163"/>
    </source>
</evidence>
<dbReference type="InterPro" id="IPR036390">
    <property type="entry name" value="WH_DNA-bd_sf"/>
</dbReference>
<accession>A0ABV6A232</accession>
<dbReference type="InterPro" id="IPR050176">
    <property type="entry name" value="LTTR"/>
</dbReference>
<keyword evidence="7" id="KW-1185">Reference proteome</keyword>
<feature type="domain" description="HTH lysR-type" evidence="5">
    <location>
        <begin position="5"/>
        <end position="62"/>
    </location>
</feature>
<dbReference type="PANTHER" id="PTHR30579">
    <property type="entry name" value="TRANSCRIPTIONAL REGULATOR"/>
    <property type="match status" value="1"/>
</dbReference>
<evidence type="ECO:0000259" key="5">
    <source>
        <dbReference type="PROSITE" id="PS50931"/>
    </source>
</evidence>
<sequence length="281" mass="30048">MSAVLDIVQLRSLVAIADHGGFHRAATALHLTQSAVSQHVARLAKVVGGELLERDGRQCRFTARGEQVLAEARSILSVHDHALRRLGIDHDAALVVGSTEHAADQLLPELAVALRAAFPQREIRFRLDRTARLAEAVEHGDVDLALLLGGPAGGRSRAAGTMRLTWFAAPKFVPKDPLPLVVYAEPCVVRRTAFAALGEDRVPFTVACEAQDLSGVLAAVRAGLGVTLLPVTARRPEGLAEFAGLPALRPAPLRVRVRRGAPVELGPITADVVREVLARHE</sequence>
<dbReference type="SUPFAM" id="SSF53850">
    <property type="entry name" value="Periplasmic binding protein-like II"/>
    <property type="match status" value="1"/>
</dbReference>
<evidence type="ECO:0000256" key="2">
    <source>
        <dbReference type="ARBA" id="ARBA00023015"/>
    </source>
</evidence>
<dbReference type="Pfam" id="PF00126">
    <property type="entry name" value="HTH_1"/>
    <property type="match status" value="1"/>
</dbReference>
<gene>
    <name evidence="6" type="ORF">ACFFQA_25080</name>
</gene>
<comment type="caution">
    <text evidence="6">The sequence shown here is derived from an EMBL/GenBank/DDBJ whole genome shotgun (WGS) entry which is preliminary data.</text>
</comment>
<dbReference type="Pfam" id="PF03466">
    <property type="entry name" value="LysR_substrate"/>
    <property type="match status" value="1"/>
</dbReference>
<evidence type="ECO:0000256" key="1">
    <source>
        <dbReference type="ARBA" id="ARBA00009437"/>
    </source>
</evidence>
<name>A0ABV6A232_9PSEU</name>
<dbReference type="SUPFAM" id="SSF46785">
    <property type="entry name" value="Winged helix' DNA-binding domain"/>
    <property type="match status" value="1"/>
</dbReference>
<proteinExistence type="inferred from homology"/>
<keyword evidence="2" id="KW-0805">Transcription regulation</keyword>
<dbReference type="PANTHER" id="PTHR30579:SF7">
    <property type="entry name" value="HTH-TYPE TRANSCRIPTIONAL REGULATOR LRHA-RELATED"/>
    <property type="match status" value="1"/>
</dbReference>
<evidence type="ECO:0000313" key="7">
    <source>
        <dbReference type="Proteomes" id="UP001589693"/>
    </source>
</evidence>
<dbReference type="Gene3D" id="1.10.10.10">
    <property type="entry name" value="Winged helix-like DNA-binding domain superfamily/Winged helix DNA-binding domain"/>
    <property type="match status" value="1"/>
</dbReference>
<organism evidence="6 7">
    <name type="scientific">Allokutzneria oryzae</name>
    <dbReference type="NCBI Taxonomy" id="1378989"/>
    <lineage>
        <taxon>Bacteria</taxon>
        <taxon>Bacillati</taxon>
        <taxon>Actinomycetota</taxon>
        <taxon>Actinomycetes</taxon>
        <taxon>Pseudonocardiales</taxon>
        <taxon>Pseudonocardiaceae</taxon>
        <taxon>Allokutzneria</taxon>
    </lineage>
</organism>
<comment type="similarity">
    <text evidence="1">Belongs to the LysR transcriptional regulatory family.</text>
</comment>
<keyword evidence="4" id="KW-0804">Transcription</keyword>
<dbReference type="Proteomes" id="UP001589693">
    <property type="component" value="Unassembled WGS sequence"/>
</dbReference>
<reference evidence="6 7" key="1">
    <citation type="submission" date="2024-09" db="EMBL/GenBank/DDBJ databases">
        <authorList>
            <person name="Sun Q."/>
            <person name="Mori K."/>
        </authorList>
    </citation>
    <scope>NUCLEOTIDE SEQUENCE [LARGE SCALE GENOMIC DNA]</scope>
    <source>
        <strain evidence="6 7">TBRC 7907</strain>
    </source>
</reference>
<dbReference type="PROSITE" id="PS50931">
    <property type="entry name" value="HTH_LYSR"/>
    <property type="match status" value="1"/>
</dbReference>
<protein>
    <submittedName>
        <fullName evidence="6">LysR substrate-binding domain-containing protein</fullName>
    </submittedName>
</protein>
<dbReference type="Gene3D" id="3.40.190.10">
    <property type="entry name" value="Periplasmic binding protein-like II"/>
    <property type="match status" value="2"/>
</dbReference>
<dbReference type="EMBL" id="JBHLZU010000020">
    <property type="protein sequence ID" value="MFB9907223.1"/>
    <property type="molecule type" value="Genomic_DNA"/>
</dbReference>